<evidence type="ECO:0000256" key="5">
    <source>
        <dbReference type="ARBA" id="ARBA00022989"/>
    </source>
</evidence>
<dbReference type="PANTHER" id="PTHR42751">
    <property type="entry name" value="SODIUM/HYDROGEN EXCHANGER FAMILY/TRKA DOMAIN PROTEIN"/>
    <property type="match status" value="1"/>
</dbReference>
<dbReference type="SUPFAM" id="SSF51735">
    <property type="entry name" value="NAD(P)-binding Rossmann-fold domains"/>
    <property type="match status" value="1"/>
</dbReference>
<evidence type="ECO:0000256" key="4">
    <source>
        <dbReference type="ARBA" id="ARBA00022692"/>
    </source>
</evidence>
<evidence type="ECO:0000256" key="6">
    <source>
        <dbReference type="ARBA" id="ARBA00023136"/>
    </source>
</evidence>
<feature type="transmembrane region" description="Helical" evidence="7">
    <location>
        <begin position="300"/>
        <end position="321"/>
    </location>
</feature>
<dbReference type="PANTHER" id="PTHR42751:SF1">
    <property type="entry name" value="CATION_PROTON ANTIPORTER YBAL-RELATED"/>
    <property type="match status" value="1"/>
</dbReference>
<evidence type="ECO:0000313" key="10">
    <source>
        <dbReference type="Proteomes" id="UP000597507"/>
    </source>
</evidence>
<comment type="caution">
    <text evidence="9">The sequence shown here is derived from an EMBL/GenBank/DDBJ whole genome shotgun (WGS) entry which is preliminary data.</text>
</comment>
<keyword evidence="10" id="KW-1185">Reference proteome</keyword>
<evidence type="ECO:0000256" key="1">
    <source>
        <dbReference type="ARBA" id="ARBA00004141"/>
    </source>
</evidence>
<gene>
    <name evidence="9" type="ORF">GCM10010964_14350</name>
</gene>
<accession>A0A8J2ZAH3</accession>
<dbReference type="Pfam" id="PF00999">
    <property type="entry name" value="Na_H_Exchanger"/>
    <property type="match status" value="1"/>
</dbReference>
<comment type="subcellular location">
    <subcellularLocation>
        <location evidence="1">Membrane</location>
        <topology evidence="1">Multi-pass membrane protein</topology>
    </subcellularLocation>
</comment>
<evidence type="ECO:0000259" key="8">
    <source>
        <dbReference type="PROSITE" id="PS51201"/>
    </source>
</evidence>
<dbReference type="Gene3D" id="3.40.50.720">
    <property type="entry name" value="NAD(P)-binding Rossmann-like Domain"/>
    <property type="match status" value="1"/>
</dbReference>
<dbReference type="Pfam" id="PF02254">
    <property type="entry name" value="TrkA_N"/>
    <property type="match status" value="1"/>
</dbReference>
<feature type="transmembrane region" description="Helical" evidence="7">
    <location>
        <begin position="220"/>
        <end position="251"/>
    </location>
</feature>
<dbReference type="Gene3D" id="1.20.1530.20">
    <property type="match status" value="1"/>
</dbReference>
<dbReference type="AlphaFoldDB" id="A0A8J2ZAH3"/>
<dbReference type="EMBL" id="BMKS01000003">
    <property type="protein sequence ID" value="GGG27531.1"/>
    <property type="molecule type" value="Genomic_DNA"/>
</dbReference>
<dbReference type="InterPro" id="IPR006153">
    <property type="entry name" value="Cation/H_exchanger_TM"/>
</dbReference>
<feature type="transmembrane region" description="Helical" evidence="7">
    <location>
        <begin position="54"/>
        <end position="75"/>
    </location>
</feature>
<keyword evidence="5 7" id="KW-1133">Transmembrane helix</keyword>
<feature type="transmembrane region" description="Helical" evidence="7">
    <location>
        <begin position="116"/>
        <end position="136"/>
    </location>
</feature>
<dbReference type="PROSITE" id="PS51201">
    <property type="entry name" value="RCK_N"/>
    <property type="match status" value="1"/>
</dbReference>
<dbReference type="InterPro" id="IPR003148">
    <property type="entry name" value="RCK_N"/>
</dbReference>
<proteinExistence type="inferred from homology"/>
<feature type="transmembrane region" description="Helical" evidence="7">
    <location>
        <begin position="363"/>
        <end position="381"/>
    </location>
</feature>
<feature type="transmembrane region" description="Helical" evidence="7">
    <location>
        <begin position="87"/>
        <end position="110"/>
    </location>
</feature>
<sequence length="571" mass="58193">MSHALLATLVVALVLAFAFGWAARALLRLPPLFGYLLAGVAVGPHTPGFVADPAFTGAMAEVGVALLLFGVGLHFQLRDLIAVWRVALPGAVAQVALGTTIGTAVGHLALGLAAGPAAVFGLALAIASTAVATRLLEEQGALAGGAGHIAFGWLVVQDVLVVLALVLVPAVAGTEGEGLGAALLRTALELLAFAAVVIFLGRRGLPWALSRVARGGSRELFTLAVVVAALGTAFAASELFHVSFALGAFFAGVLLGESDLGHQAAAETVPLQRIFAALFFVSVGMLVDPRDIASAPVASLAALLAVLLGTGGATFGLLLLLRVPAGMAATVAAALAQIGEFSFVLVQFAIARGILPQEAGGPVLAAAFGAILLTPLSRRLARGTAARLLGVPGLRRWQERGAGRPLPPLPEGIAGHAILVGHGRVGRTVAAALRRHGLPYVVIEQDRVAAEHLRAQGVPAVWGDATRPEVMAAARPERARLVILALPDAADARAALALVRAANPEIVVAARAHDDGEMRFLAGEGGAGLVLMGEREIALGIADFALRRLGVDAETAMATVDRLRAEMPGAA</sequence>
<dbReference type="InterPro" id="IPR038770">
    <property type="entry name" value="Na+/solute_symporter_sf"/>
</dbReference>
<protein>
    <submittedName>
        <fullName evidence="9">Potassium efflux transporter</fullName>
    </submittedName>
</protein>
<evidence type="ECO:0000313" key="9">
    <source>
        <dbReference type="EMBL" id="GGG27531.1"/>
    </source>
</evidence>
<keyword evidence="4 7" id="KW-0812">Transmembrane</keyword>
<dbReference type="RefSeq" id="WP_188899321.1">
    <property type="nucleotide sequence ID" value="NZ_BMKS01000003.1"/>
</dbReference>
<feature type="transmembrane region" description="Helical" evidence="7">
    <location>
        <begin position="327"/>
        <end position="351"/>
    </location>
</feature>
<keyword evidence="3" id="KW-0813">Transport</keyword>
<evidence type="ECO:0000256" key="7">
    <source>
        <dbReference type="SAM" id="Phobius"/>
    </source>
</evidence>
<keyword evidence="6 7" id="KW-0472">Membrane</keyword>
<evidence type="ECO:0000256" key="2">
    <source>
        <dbReference type="ARBA" id="ARBA00005551"/>
    </source>
</evidence>
<feature type="domain" description="RCK N-terminal" evidence="8">
    <location>
        <begin position="414"/>
        <end position="532"/>
    </location>
</feature>
<dbReference type="GO" id="GO:0016020">
    <property type="term" value="C:membrane"/>
    <property type="evidence" value="ECO:0007669"/>
    <property type="project" value="UniProtKB-SubCell"/>
</dbReference>
<dbReference type="GO" id="GO:0006813">
    <property type="term" value="P:potassium ion transport"/>
    <property type="evidence" value="ECO:0007669"/>
    <property type="project" value="InterPro"/>
</dbReference>
<comment type="similarity">
    <text evidence="2">Belongs to the monovalent cation:proton antiporter 2 (CPA2) transporter (TC 2.A.37) family.</text>
</comment>
<dbReference type="Proteomes" id="UP000597507">
    <property type="component" value="Unassembled WGS sequence"/>
</dbReference>
<evidence type="ECO:0000256" key="3">
    <source>
        <dbReference type="ARBA" id="ARBA00022448"/>
    </source>
</evidence>
<dbReference type="GO" id="GO:1902600">
    <property type="term" value="P:proton transmembrane transport"/>
    <property type="evidence" value="ECO:0007669"/>
    <property type="project" value="InterPro"/>
</dbReference>
<dbReference type="GO" id="GO:0015297">
    <property type="term" value="F:antiporter activity"/>
    <property type="evidence" value="ECO:0007669"/>
    <property type="project" value="InterPro"/>
</dbReference>
<name>A0A8J2ZAH3_9PROT</name>
<organism evidence="9 10">
    <name type="scientific">Caldovatus sediminis</name>
    <dbReference type="NCBI Taxonomy" id="2041189"/>
    <lineage>
        <taxon>Bacteria</taxon>
        <taxon>Pseudomonadati</taxon>
        <taxon>Pseudomonadota</taxon>
        <taxon>Alphaproteobacteria</taxon>
        <taxon>Acetobacterales</taxon>
        <taxon>Roseomonadaceae</taxon>
        <taxon>Caldovatus</taxon>
    </lineage>
</organism>
<reference evidence="9 10" key="1">
    <citation type="journal article" date="2014" name="Int. J. Syst. Evol. Microbiol.">
        <title>Complete genome sequence of Corynebacterium casei LMG S-19264T (=DSM 44701T), isolated from a smear-ripened cheese.</title>
        <authorList>
            <consortium name="US DOE Joint Genome Institute (JGI-PGF)"/>
            <person name="Walter F."/>
            <person name="Albersmeier A."/>
            <person name="Kalinowski J."/>
            <person name="Ruckert C."/>
        </authorList>
    </citation>
    <scope>NUCLEOTIDE SEQUENCE [LARGE SCALE GENOMIC DNA]</scope>
    <source>
        <strain evidence="9 10">CGMCC 1.16330</strain>
    </source>
</reference>
<dbReference type="InterPro" id="IPR036291">
    <property type="entry name" value="NAD(P)-bd_dom_sf"/>
</dbReference>
<feature type="transmembrane region" description="Helical" evidence="7">
    <location>
        <begin position="178"/>
        <end position="200"/>
    </location>
</feature>
<feature type="transmembrane region" description="Helical" evidence="7">
    <location>
        <begin position="148"/>
        <end position="172"/>
    </location>
</feature>